<dbReference type="RefSeq" id="WP_175457558.1">
    <property type="nucleotide sequence ID" value="NZ_JAANNT010000017.1"/>
</dbReference>
<comment type="caution">
    <text evidence="2">The sequence shown here is derived from an EMBL/GenBank/DDBJ whole genome shotgun (WGS) entry which is preliminary data.</text>
</comment>
<evidence type="ECO:0000313" key="3">
    <source>
        <dbReference type="Proteomes" id="UP000540128"/>
    </source>
</evidence>
<gene>
    <name evidence="2" type="ORF">G6W59_19645</name>
</gene>
<feature type="region of interest" description="Disordered" evidence="1">
    <location>
        <begin position="21"/>
        <end position="57"/>
    </location>
</feature>
<reference evidence="2 3" key="1">
    <citation type="submission" date="2020-03" db="EMBL/GenBank/DDBJ databases">
        <title>Complete genome sequence of sixteen Streptomyces strains facilitates identification of candidate genes involved in plant growth-promotion in grain legumes and cereals.</title>
        <authorList>
            <person name="Gopalakrishnan S."/>
            <person name="Thakur V."/>
            <person name="Saxena R."/>
            <person name="Vadlamudi S."/>
            <person name="Purohit S."/>
            <person name="Kumar V."/>
            <person name="Rathore A."/>
            <person name="Chitikineni A."/>
            <person name="Varshney R.K."/>
        </authorList>
    </citation>
    <scope>NUCLEOTIDE SEQUENCE [LARGE SCALE GENOMIC DNA]</scope>
    <source>
        <strain evidence="2 3">KAI-180</strain>
    </source>
</reference>
<evidence type="ECO:0000313" key="2">
    <source>
        <dbReference type="EMBL" id="NUV30497.1"/>
    </source>
</evidence>
<sequence>MFDYALYRLRSAELIEEAAHDRLARRAEPRPATGRPARRAGQDRRDREVRPPRAWAA</sequence>
<proteinExistence type="predicted"/>
<accession>A0A7Y6CBD6</accession>
<dbReference type="EMBL" id="JAANNT010000017">
    <property type="protein sequence ID" value="NUV30497.1"/>
    <property type="molecule type" value="Genomic_DNA"/>
</dbReference>
<feature type="compositionally biased region" description="Basic and acidic residues" evidence="1">
    <location>
        <begin position="40"/>
        <end position="51"/>
    </location>
</feature>
<dbReference type="Proteomes" id="UP000540128">
    <property type="component" value="Unassembled WGS sequence"/>
</dbReference>
<evidence type="ECO:0000256" key="1">
    <source>
        <dbReference type="SAM" id="MobiDB-lite"/>
    </source>
</evidence>
<protein>
    <submittedName>
        <fullName evidence="2">Uncharacterized protein</fullName>
    </submittedName>
</protein>
<dbReference type="AlphaFoldDB" id="A0A7Y6CBD6"/>
<keyword evidence="3" id="KW-1185">Reference proteome</keyword>
<organism evidence="2 3">
    <name type="scientific">Streptomyces odorifer</name>
    <dbReference type="NCBI Taxonomy" id="53450"/>
    <lineage>
        <taxon>Bacteria</taxon>
        <taxon>Bacillati</taxon>
        <taxon>Actinomycetota</taxon>
        <taxon>Actinomycetes</taxon>
        <taxon>Kitasatosporales</taxon>
        <taxon>Streptomycetaceae</taxon>
        <taxon>Streptomyces</taxon>
        <taxon>Streptomyces albidoflavus group</taxon>
    </lineage>
</organism>
<name>A0A7Y6CBD6_9ACTN</name>